<keyword evidence="2" id="KW-1133">Transmembrane helix</keyword>
<keyword evidence="5" id="KW-1185">Reference proteome</keyword>
<evidence type="ECO:0000313" key="4">
    <source>
        <dbReference type="EMBL" id="MBF4163387.1"/>
    </source>
</evidence>
<dbReference type="AlphaFoldDB" id="A0A930Y8R5"/>
<keyword evidence="2" id="KW-0472">Membrane</keyword>
<dbReference type="Proteomes" id="UP000656804">
    <property type="component" value="Unassembled WGS sequence"/>
</dbReference>
<evidence type="ECO:0000259" key="3">
    <source>
        <dbReference type="Pfam" id="PF10648"/>
    </source>
</evidence>
<protein>
    <submittedName>
        <fullName evidence="4">Gmad2 immunoglobulin-like domain-containing protein</fullName>
    </submittedName>
</protein>
<evidence type="ECO:0000256" key="2">
    <source>
        <dbReference type="SAM" id="Phobius"/>
    </source>
</evidence>
<feature type="compositionally biased region" description="Low complexity" evidence="1">
    <location>
        <begin position="304"/>
        <end position="321"/>
    </location>
</feature>
<evidence type="ECO:0000313" key="5">
    <source>
        <dbReference type="Proteomes" id="UP000656804"/>
    </source>
</evidence>
<proteinExistence type="predicted"/>
<organism evidence="4 5">
    <name type="scientific">Nocardioides acrostichi</name>
    <dbReference type="NCBI Taxonomy" id="2784339"/>
    <lineage>
        <taxon>Bacteria</taxon>
        <taxon>Bacillati</taxon>
        <taxon>Actinomycetota</taxon>
        <taxon>Actinomycetes</taxon>
        <taxon>Propionibacteriales</taxon>
        <taxon>Nocardioidaceae</taxon>
        <taxon>Nocardioides</taxon>
    </lineage>
</organism>
<sequence length="327" mass="33972">MSQRPDELTRLLGEAVSDVHPPDRLTAIRKRTRAARSRRRRWCAGGGALVAAAAAVTAVAVVGQLGDQRVVDPAGPAASDSTATVPAPTAGVGQSSAVQAAYELGSTPSGVRLFREFREVQGQPAQMIQTLLGEDPLDPDYRTAFGDGEIDAVAIGSGEVTFTLTVPPSSLSNRAVDQAAYTAWGVLGRRVPVTLTAPDAASDPGIDSSLSITVQPDRDDLDALALVSISDPGEGTVVSGSFTARGRASSFEGSVPWKILDSTGTVVKRYSAQARGGDGLRLYPWHTRIDVSDLAPGTYTFVASTDDPTGGTEGPGPTSDTRTIVVE</sequence>
<feature type="transmembrane region" description="Helical" evidence="2">
    <location>
        <begin position="42"/>
        <end position="63"/>
    </location>
</feature>
<dbReference type="RefSeq" id="WP_194504647.1">
    <property type="nucleotide sequence ID" value="NZ_JADIVZ010000011.1"/>
</dbReference>
<reference evidence="4" key="1">
    <citation type="submission" date="2020-11" db="EMBL/GenBank/DDBJ databases">
        <title>Nocardioides sp. CBS4Y-1, whole genome shotgun sequence.</title>
        <authorList>
            <person name="Tuo L."/>
        </authorList>
    </citation>
    <scope>NUCLEOTIDE SEQUENCE</scope>
    <source>
        <strain evidence="4">CBS4Y-1</strain>
    </source>
</reference>
<dbReference type="InterPro" id="IPR018911">
    <property type="entry name" value="Gmad2_Ig-like_dom"/>
</dbReference>
<name>A0A930Y8R5_9ACTN</name>
<feature type="region of interest" description="Disordered" evidence="1">
    <location>
        <begin position="303"/>
        <end position="327"/>
    </location>
</feature>
<comment type="caution">
    <text evidence="4">The sequence shown here is derived from an EMBL/GenBank/DDBJ whole genome shotgun (WGS) entry which is preliminary data.</text>
</comment>
<accession>A0A930Y8R5</accession>
<dbReference type="Pfam" id="PF10648">
    <property type="entry name" value="Gmad2"/>
    <property type="match status" value="1"/>
</dbReference>
<gene>
    <name evidence="4" type="ORF">ISG29_16975</name>
</gene>
<dbReference type="EMBL" id="JADIVZ010000011">
    <property type="protein sequence ID" value="MBF4163387.1"/>
    <property type="molecule type" value="Genomic_DNA"/>
</dbReference>
<evidence type="ECO:0000256" key="1">
    <source>
        <dbReference type="SAM" id="MobiDB-lite"/>
    </source>
</evidence>
<feature type="domain" description="Bacterial spore germination immunoglobulin-like" evidence="3">
    <location>
        <begin position="227"/>
        <end position="311"/>
    </location>
</feature>
<keyword evidence="2" id="KW-0812">Transmembrane</keyword>